<dbReference type="RefSeq" id="WP_017128488.1">
    <property type="nucleotide sequence ID" value="NZ_JACAQE010000002.1"/>
</dbReference>
<evidence type="ECO:0000256" key="3">
    <source>
        <dbReference type="SAM" id="SignalP"/>
    </source>
</evidence>
<dbReference type="GO" id="GO:0003755">
    <property type="term" value="F:peptidyl-prolyl cis-trans isomerase activity"/>
    <property type="evidence" value="ECO:0007669"/>
    <property type="project" value="UniProtKB-KW"/>
</dbReference>
<dbReference type="Proteomes" id="UP000517547">
    <property type="component" value="Unassembled WGS sequence"/>
</dbReference>
<accession>A0A7Y7XYI5</accession>
<comment type="caution">
    <text evidence="5">The sequence shown here is derived from an EMBL/GenBank/DDBJ whole genome shotgun (WGS) entry which is preliminary data.</text>
</comment>
<dbReference type="AlphaFoldDB" id="A0A7Y7XYI5"/>
<dbReference type="PANTHER" id="PTHR47245">
    <property type="entry name" value="PEPTIDYLPROLYL ISOMERASE"/>
    <property type="match status" value="1"/>
</dbReference>
<gene>
    <name evidence="5" type="ORF">HX845_07350</name>
</gene>
<evidence type="ECO:0000256" key="1">
    <source>
        <dbReference type="ARBA" id="ARBA00007656"/>
    </source>
</evidence>
<evidence type="ECO:0000256" key="2">
    <source>
        <dbReference type="PROSITE-ProRule" id="PRU00278"/>
    </source>
</evidence>
<dbReference type="PROSITE" id="PS50198">
    <property type="entry name" value="PPIC_PPIASE_2"/>
    <property type="match status" value="1"/>
</dbReference>
<comment type="similarity">
    <text evidence="1">Belongs to the PpiC/parvulin rotamase family.</text>
</comment>
<dbReference type="EMBL" id="JACAQE010000002">
    <property type="protein sequence ID" value="NWC13447.1"/>
    <property type="molecule type" value="Genomic_DNA"/>
</dbReference>
<dbReference type="SUPFAM" id="SSF54534">
    <property type="entry name" value="FKBP-like"/>
    <property type="match status" value="1"/>
</dbReference>
<sequence>MKKSNLLAGAGALAVLVGAVALAMRPGNDPVAAVQPAPSVVQPAASGPAVARLGNQQVAPEELKALFATLPPESREQLRGNRAALESWIRSRLAEKAVLEQADAQGWRQRPEIEQQTRAATEQIVFRNYLASVSQVPADYPSGEELQQAYESGKSAWQTPPLYRVSQIFLAVPDPQSLESVRKQAVDLSRRAQAAPAEFAALATQYSQDRDTARRGGDSGLQPLQQLVPEIRGALSRLKVGAVADPVQSPAGFHIVKLTELQPSRTATLDELRDRLRDALRSQRQEQIAKAYLEGMFNTATLSIDGAFLNQVLEEKR</sequence>
<keyword evidence="2" id="KW-0697">Rotamase</keyword>
<dbReference type="PANTHER" id="PTHR47245:SF3">
    <property type="entry name" value="PEPTIDYL-PROLYL CIS-TRANS ISOMERASE, PPIC-TYPE-RELATED"/>
    <property type="match status" value="1"/>
</dbReference>
<protein>
    <submittedName>
        <fullName evidence="5">Peptidylprolyl isomerase</fullName>
    </submittedName>
</protein>
<dbReference type="InterPro" id="IPR050245">
    <property type="entry name" value="PrsA_foldase"/>
</dbReference>
<feature type="chain" id="PRO_5030580983" evidence="3">
    <location>
        <begin position="24"/>
        <end position="317"/>
    </location>
</feature>
<dbReference type="InterPro" id="IPR000297">
    <property type="entry name" value="PPIase_PpiC"/>
</dbReference>
<evidence type="ECO:0000259" key="4">
    <source>
        <dbReference type="PROSITE" id="PS50198"/>
    </source>
</evidence>
<dbReference type="InterPro" id="IPR046357">
    <property type="entry name" value="PPIase_dom_sf"/>
</dbReference>
<reference evidence="5 6" key="1">
    <citation type="submission" date="2020-04" db="EMBL/GenBank/DDBJ databases">
        <title>Molecular characterization of pseudomonads from Agaricus bisporus reveal novel blotch 2 pathogens in Western Europe.</title>
        <authorList>
            <person name="Taparia T."/>
            <person name="Krijger M."/>
            <person name="Haynes E."/>
            <person name="Elpinstone J.G."/>
            <person name="Noble R."/>
            <person name="Van Der Wolf J."/>
        </authorList>
    </citation>
    <scope>NUCLEOTIDE SEQUENCE [LARGE SCALE GENOMIC DNA]</scope>
    <source>
        <strain evidence="5 6">IPO3738</strain>
    </source>
</reference>
<keyword evidence="3" id="KW-0732">Signal</keyword>
<evidence type="ECO:0000313" key="5">
    <source>
        <dbReference type="EMBL" id="NWC13447.1"/>
    </source>
</evidence>
<feature type="signal peptide" evidence="3">
    <location>
        <begin position="1"/>
        <end position="23"/>
    </location>
</feature>
<proteinExistence type="inferred from homology"/>
<feature type="domain" description="PpiC" evidence="4">
    <location>
        <begin position="160"/>
        <end position="260"/>
    </location>
</feature>
<keyword evidence="2 5" id="KW-0413">Isomerase</keyword>
<name>A0A7Y7XYI5_9PSED</name>
<dbReference type="Pfam" id="PF00639">
    <property type="entry name" value="Rotamase"/>
    <property type="match status" value="1"/>
</dbReference>
<organism evidence="5 6">
    <name type="scientific">Pseudomonas gingeri</name>
    <dbReference type="NCBI Taxonomy" id="117681"/>
    <lineage>
        <taxon>Bacteria</taxon>
        <taxon>Pseudomonadati</taxon>
        <taxon>Pseudomonadota</taxon>
        <taxon>Gammaproteobacteria</taxon>
        <taxon>Pseudomonadales</taxon>
        <taxon>Pseudomonadaceae</taxon>
        <taxon>Pseudomonas</taxon>
    </lineage>
</organism>
<dbReference type="Gene3D" id="3.10.50.40">
    <property type="match status" value="1"/>
</dbReference>
<evidence type="ECO:0000313" key="6">
    <source>
        <dbReference type="Proteomes" id="UP000517547"/>
    </source>
</evidence>